<dbReference type="InterPro" id="IPR059069">
    <property type="entry name" value="DHD_metazoa"/>
</dbReference>
<feature type="compositionally biased region" description="Low complexity" evidence="1">
    <location>
        <begin position="303"/>
        <end position="320"/>
    </location>
</feature>
<keyword evidence="5" id="KW-1185">Reference proteome</keyword>
<dbReference type="InterPro" id="IPR010919">
    <property type="entry name" value="SAND-like_dom_sf"/>
</dbReference>
<feature type="compositionally biased region" description="Basic and acidic residues" evidence="1">
    <location>
        <begin position="405"/>
        <end position="440"/>
    </location>
</feature>
<protein>
    <recommendedName>
        <fullName evidence="6">C2H2-type domain-containing protein</fullName>
    </recommendedName>
</protein>
<sequence>MVSLFHRYSTHCTRVKYHLIVKRSVEEDLEFILCCLRIPKEEDTKIADSEDSTLSVSKSSLSSGESNTQEVTEPTSLDAGPTHIGTSQSNTSASTSFSGPGVVNTMPDISFTPLDKSSLDIFGNDLKLFPEASVDPTCPPLNTDTNNGFTSSNTSANFTNSDNSAPWIVTVSMYWNDLPAIMIDKLPYVRLVDIHKQILPAKDTGILKKRCQLLNIPVLNCTEMQRYFLVQYGKAFNSKSTLIIGKDNAKMLIGYYVNPASVPLRVKEHKTSTERLHEISKDPASSPAKHKWSPLLKQKLETPHSASESSSESKTTQGETDSIKQTAKTEVNVAPSTEATVLPRVVKKSHVAPNTSSVVSTEPTKLSSRTRHKKINFLEMLKGDSNNNTAGNDVTVAEGPCEQNIKNDKAPKSLRVKDRKNSPESRSKTHESSDGRSRSDRQKHRPSSDESVQVEMNMCDSESENNVIVAGKRKARWESNIENSQMTKGLPKERKRTTPLKVKWAMFSKKNTKRSSNTEMKTDNKEILAVVHKDMTPKNGQRGRVQAGNVFIDLYDGPNVPCVRCCTCKKLFSVDNFLKHLHEIGGSGKLLIVSQPQTFALRDSHPSESQKKLWGSFQKRRRLYNAETRAKNNVTSEVKKSVVVDEGLVTKIQSSLMKNRNVRISARKRKPKQLHPIENYSFAKSSVTNPRCNEPEETDENFAAVDDVPSPAKIARILPNLTANVQAVSKNTEESTNANMTESVVTLTNGPEVISFTALENGFDV</sequence>
<feature type="domain" description="c-SKI SMAD4-binding" evidence="2">
    <location>
        <begin position="547"/>
        <end position="584"/>
    </location>
</feature>
<dbReference type="Pfam" id="PF08782">
    <property type="entry name" value="c-SKI_SMAD_bind"/>
    <property type="match status" value="1"/>
</dbReference>
<feature type="compositionally biased region" description="Low complexity" evidence="1">
    <location>
        <begin position="86"/>
        <end position="98"/>
    </location>
</feature>
<dbReference type="SUPFAM" id="SSF63763">
    <property type="entry name" value="SAND domain-like"/>
    <property type="match status" value="1"/>
</dbReference>
<name>A0AA88Y9P6_PINIB</name>
<evidence type="ECO:0000313" key="4">
    <source>
        <dbReference type="EMBL" id="KAK3094959.1"/>
    </source>
</evidence>
<feature type="region of interest" description="Disordered" evidence="1">
    <location>
        <begin position="46"/>
        <end position="99"/>
    </location>
</feature>
<organism evidence="4 5">
    <name type="scientific">Pinctada imbricata</name>
    <name type="common">Atlantic pearl-oyster</name>
    <name type="synonym">Pinctada martensii</name>
    <dbReference type="NCBI Taxonomy" id="66713"/>
    <lineage>
        <taxon>Eukaryota</taxon>
        <taxon>Metazoa</taxon>
        <taxon>Spiralia</taxon>
        <taxon>Lophotrochozoa</taxon>
        <taxon>Mollusca</taxon>
        <taxon>Bivalvia</taxon>
        <taxon>Autobranchia</taxon>
        <taxon>Pteriomorphia</taxon>
        <taxon>Pterioida</taxon>
        <taxon>Pterioidea</taxon>
        <taxon>Pteriidae</taxon>
        <taxon>Pinctada</taxon>
    </lineage>
</organism>
<dbReference type="EMBL" id="VSWD01000008">
    <property type="protein sequence ID" value="KAK3094959.1"/>
    <property type="molecule type" value="Genomic_DNA"/>
</dbReference>
<evidence type="ECO:0000259" key="2">
    <source>
        <dbReference type="Pfam" id="PF08782"/>
    </source>
</evidence>
<dbReference type="InterPro" id="IPR014890">
    <property type="entry name" value="c-SKI_SMAD4-bd_dom"/>
</dbReference>
<feature type="region of interest" description="Disordered" evidence="1">
    <location>
        <begin position="300"/>
        <end position="454"/>
    </location>
</feature>
<evidence type="ECO:0000313" key="5">
    <source>
        <dbReference type="Proteomes" id="UP001186944"/>
    </source>
</evidence>
<evidence type="ECO:0000256" key="1">
    <source>
        <dbReference type="SAM" id="MobiDB-lite"/>
    </source>
</evidence>
<proteinExistence type="predicted"/>
<dbReference type="Gene3D" id="3.10.390.10">
    <property type="entry name" value="SAND domain-like"/>
    <property type="match status" value="1"/>
</dbReference>
<comment type="caution">
    <text evidence="4">The sequence shown here is derived from an EMBL/GenBank/DDBJ whole genome shotgun (WGS) entry which is preliminary data.</text>
</comment>
<feature type="domain" description="Putative Dachshund-homology" evidence="3">
    <location>
        <begin position="169"/>
        <end position="256"/>
    </location>
</feature>
<dbReference type="GO" id="GO:0046332">
    <property type="term" value="F:SMAD binding"/>
    <property type="evidence" value="ECO:0007669"/>
    <property type="project" value="InterPro"/>
</dbReference>
<feature type="compositionally biased region" description="Polar residues" evidence="1">
    <location>
        <begin position="352"/>
        <end position="367"/>
    </location>
</feature>
<evidence type="ECO:0008006" key="6">
    <source>
        <dbReference type="Google" id="ProtNLM"/>
    </source>
</evidence>
<gene>
    <name evidence="4" type="ORF">FSP39_008336</name>
</gene>
<reference evidence="4" key="1">
    <citation type="submission" date="2019-08" db="EMBL/GenBank/DDBJ databases">
        <title>The improved chromosome-level genome for the pearl oyster Pinctada fucata martensii using PacBio sequencing and Hi-C.</title>
        <authorList>
            <person name="Zheng Z."/>
        </authorList>
    </citation>
    <scope>NUCLEOTIDE SEQUENCE</scope>
    <source>
        <strain evidence="4">ZZ-2019</strain>
        <tissue evidence="4">Adductor muscle</tissue>
    </source>
</reference>
<feature type="compositionally biased region" description="Low complexity" evidence="1">
    <location>
        <begin position="52"/>
        <end position="66"/>
    </location>
</feature>
<feature type="compositionally biased region" description="Polar residues" evidence="1">
    <location>
        <begin position="323"/>
        <end position="339"/>
    </location>
</feature>
<dbReference type="AlphaFoldDB" id="A0AA88Y9P6"/>
<evidence type="ECO:0000259" key="3">
    <source>
        <dbReference type="Pfam" id="PF25867"/>
    </source>
</evidence>
<accession>A0AA88Y9P6</accession>
<dbReference type="Proteomes" id="UP001186944">
    <property type="component" value="Unassembled WGS sequence"/>
</dbReference>
<dbReference type="Pfam" id="PF25867">
    <property type="entry name" value="HTH_75"/>
    <property type="match status" value="1"/>
</dbReference>